<feature type="region of interest" description="Disordered" evidence="4">
    <location>
        <begin position="1"/>
        <end position="22"/>
    </location>
</feature>
<evidence type="ECO:0000259" key="5">
    <source>
        <dbReference type="Pfam" id="PF00808"/>
    </source>
</evidence>
<dbReference type="Gramene" id="Psat06G0112100-T1">
    <property type="protein sequence ID" value="KAI5394308.1"/>
    <property type="gene ID" value="KIW84_061121"/>
</dbReference>
<dbReference type="Pfam" id="PF00808">
    <property type="entry name" value="CBFD_NFYB_HMF"/>
    <property type="match status" value="1"/>
</dbReference>
<organism evidence="6 7">
    <name type="scientific">Pisum sativum</name>
    <name type="common">Garden pea</name>
    <name type="synonym">Lathyrus oleraceus</name>
    <dbReference type="NCBI Taxonomy" id="3888"/>
    <lineage>
        <taxon>Eukaryota</taxon>
        <taxon>Viridiplantae</taxon>
        <taxon>Streptophyta</taxon>
        <taxon>Embryophyta</taxon>
        <taxon>Tracheophyta</taxon>
        <taxon>Spermatophyta</taxon>
        <taxon>Magnoliopsida</taxon>
        <taxon>eudicotyledons</taxon>
        <taxon>Gunneridae</taxon>
        <taxon>Pentapetalae</taxon>
        <taxon>rosids</taxon>
        <taxon>fabids</taxon>
        <taxon>Fabales</taxon>
        <taxon>Fabaceae</taxon>
        <taxon>Papilionoideae</taxon>
        <taxon>50 kb inversion clade</taxon>
        <taxon>NPAAA clade</taxon>
        <taxon>Hologalegina</taxon>
        <taxon>IRL clade</taxon>
        <taxon>Fabeae</taxon>
        <taxon>Lathyrus</taxon>
    </lineage>
</organism>
<dbReference type="Proteomes" id="UP001058974">
    <property type="component" value="Chromosome 6"/>
</dbReference>
<dbReference type="PANTHER" id="PTHR11064:SF163">
    <property type="entry name" value="NUCLEAR TRANSCRIPTION FACTOR Y PROTEIN"/>
    <property type="match status" value="1"/>
</dbReference>
<feature type="compositionally biased region" description="Polar residues" evidence="4">
    <location>
        <begin position="1"/>
        <end position="20"/>
    </location>
</feature>
<dbReference type="InterPro" id="IPR027113">
    <property type="entry name" value="Transc_fact_NFYB/HAP3"/>
</dbReference>
<dbReference type="InterPro" id="IPR003958">
    <property type="entry name" value="CBFA_NFYB_domain"/>
</dbReference>
<evidence type="ECO:0000313" key="7">
    <source>
        <dbReference type="Proteomes" id="UP001058974"/>
    </source>
</evidence>
<dbReference type="GO" id="GO:0000978">
    <property type="term" value="F:RNA polymerase II cis-regulatory region sequence-specific DNA binding"/>
    <property type="evidence" value="ECO:0007669"/>
    <property type="project" value="TreeGrafter"/>
</dbReference>
<dbReference type="PRINTS" id="PR00615">
    <property type="entry name" value="CCAATSUBUNTA"/>
</dbReference>
<evidence type="ECO:0000256" key="3">
    <source>
        <dbReference type="ARBA" id="ARBA00023163"/>
    </source>
</evidence>
<protein>
    <recommendedName>
        <fullName evidence="5">Transcription factor CBF/NF-Y/archaeal histone domain-containing protein</fullName>
    </recommendedName>
</protein>
<evidence type="ECO:0000256" key="4">
    <source>
        <dbReference type="SAM" id="MobiDB-lite"/>
    </source>
</evidence>
<evidence type="ECO:0000256" key="2">
    <source>
        <dbReference type="ARBA" id="ARBA00023015"/>
    </source>
</evidence>
<dbReference type="GO" id="GO:0046982">
    <property type="term" value="F:protein heterodimerization activity"/>
    <property type="evidence" value="ECO:0007669"/>
    <property type="project" value="InterPro"/>
</dbReference>
<evidence type="ECO:0000313" key="6">
    <source>
        <dbReference type="EMBL" id="KAI5394308.1"/>
    </source>
</evidence>
<feature type="domain" description="Transcription factor CBF/NF-Y/archaeal histone" evidence="5">
    <location>
        <begin position="26"/>
        <end position="90"/>
    </location>
</feature>
<name>A0A9D4W3H9_PEA</name>
<dbReference type="PANTHER" id="PTHR11064">
    <property type="entry name" value="CCAAT-BINDING TRANSCRIPTION FACTOR-RELATED"/>
    <property type="match status" value="1"/>
</dbReference>
<dbReference type="InterPro" id="IPR009072">
    <property type="entry name" value="Histone-fold"/>
</dbReference>
<keyword evidence="3" id="KW-0804">Transcription</keyword>
<dbReference type="SUPFAM" id="SSF47113">
    <property type="entry name" value="Histone-fold"/>
    <property type="match status" value="1"/>
</dbReference>
<proteinExistence type="inferred from homology"/>
<dbReference type="CDD" id="cd22907">
    <property type="entry name" value="HFD_NFYB"/>
    <property type="match status" value="1"/>
</dbReference>
<dbReference type="GO" id="GO:0001228">
    <property type="term" value="F:DNA-binding transcription activator activity, RNA polymerase II-specific"/>
    <property type="evidence" value="ECO:0007669"/>
    <property type="project" value="InterPro"/>
</dbReference>
<accession>A0A9D4W3H9</accession>
<keyword evidence="2" id="KW-0805">Transcription regulation</keyword>
<dbReference type="EMBL" id="JAMSHJ010000006">
    <property type="protein sequence ID" value="KAI5394308.1"/>
    <property type="molecule type" value="Genomic_DNA"/>
</dbReference>
<dbReference type="AlphaFoldDB" id="A0A9D4W3H9"/>
<evidence type="ECO:0000256" key="1">
    <source>
        <dbReference type="ARBA" id="ARBA00009053"/>
    </source>
</evidence>
<sequence length="140" mass="15852">MEHGNHSFNHGRSTQSSSGTMDEEIHIPMKNVTRIMQWAIPRDGRISKDAKESTQLCLTEFMNIITNEANERCKAQSRKIISGEDLIWAMDRLGFEDYVGPLLLYHQKYLNHEAQLNTMRFNKDISGASGSNNGGDNGHN</sequence>
<dbReference type="Gene3D" id="1.10.20.10">
    <property type="entry name" value="Histone, subunit A"/>
    <property type="match status" value="1"/>
</dbReference>
<keyword evidence="7" id="KW-1185">Reference proteome</keyword>
<gene>
    <name evidence="6" type="ORF">KIW84_061121</name>
</gene>
<reference evidence="6 7" key="1">
    <citation type="journal article" date="2022" name="Nat. Genet.">
        <title>Improved pea reference genome and pan-genome highlight genomic features and evolutionary characteristics.</title>
        <authorList>
            <person name="Yang T."/>
            <person name="Liu R."/>
            <person name="Luo Y."/>
            <person name="Hu S."/>
            <person name="Wang D."/>
            <person name="Wang C."/>
            <person name="Pandey M.K."/>
            <person name="Ge S."/>
            <person name="Xu Q."/>
            <person name="Li N."/>
            <person name="Li G."/>
            <person name="Huang Y."/>
            <person name="Saxena R.K."/>
            <person name="Ji Y."/>
            <person name="Li M."/>
            <person name="Yan X."/>
            <person name="He Y."/>
            <person name="Liu Y."/>
            <person name="Wang X."/>
            <person name="Xiang C."/>
            <person name="Varshney R.K."/>
            <person name="Ding H."/>
            <person name="Gao S."/>
            <person name="Zong X."/>
        </authorList>
    </citation>
    <scope>NUCLEOTIDE SEQUENCE [LARGE SCALE GENOMIC DNA]</scope>
    <source>
        <strain evidence="6 7">cv. Zhongwan 6</strain>
    </source>
</reference>
<dbReference type="GO" id="GO:0016602">
    <property type="term" value="C:CCAAT-binding factor complex"/>
    <property type="evidence" value="ECO:0007669"/>
    <property type="project" value="InterPro"/>
</dbReference>
<comment type="caution">
    <text evidence="6">The sequence shown here is derived from an EMBL/GenBank/DDBJ whole genome shotgun (WGS) entry which is preliminary data.</text>
</comment>
<comment type="similarity">
    <text evidence="1">Belongs to the NFYB/HAP3 subunit family.</text>
</comment>